<feature type="compositionally biased region" description="Acidic residues" evidence="4">
    <location>
        <begin position="566"/>
        <end position="584"/>
    </location>
</feature>
<feature type="region of interest" description="Disordered" evidence="4">
    <location>
        <begin position="678"/>
        <end position="699"/>
    </location>
</feature>
<accession>A0AA38WCJ8</accession>
<dbReference type="EMBL" id="JARYMX010000003">
    <property type="protein sequence ID" value="KAJ9556447.1"/>
    <property type="molecule type" value="Genomic_DNA"/>
</dbReference>
<dbReference type="AlphaFoldDB" id="A0AA38WCJ8"/>
<name>A0AA38WCJ8_9ASTR</name>
<dbReference type="InterPro" id="IPR038765">
    <property type="entry name" value="Papain-like_cys_pep_sf"/>
</dbReference>
<dbReference type="Proteomes" id="UP001172457">
    <property type="component" value="Chromosome 3"/>
</dbReference>
<keyword evidence="7" id="KW-1185">Reference proteome</keyword>
<sequence>MDSEENVQREGTNVEAKQKKVERSAKAKSLNKIFEENGAEQLKGNCQKNTKKVEGEPSSQVKGILRKLKRNNTNQKSGEPKTMDGGTAIPERVTRSSQKKVSFKDVKEGKREEKKPKSTGCDFSKLHKVYIIGEEDDDDDFVEPIFVKEGPLRSPLKHGERKAESVPKVDRPRRQQDGKVNGIRTRTSPKTLCVTINKLTLPQATTVEEMGLGSFLGYFVVDHLNTETMELQIGGNSLKITLDTVSEILGLPNVGIDLLAKTTDIENKKVFKSWRKKYEGIKIRPTNLADDIKKSGVADDDFKINFMLLFASVMGECSPQGCCLMTILQKFSSIEMINSVNWVKYIFDCLRRSKSSWRPNKPDCYYTGPLTFLTLLYVTRTVPMGVIVDQSAPPLCAWTMKMLRARQDAEGGLDAASIHAEMDQQIIRVDTASPTHVETTDYQMVLSVCNVYNDLPSEPDVNMTDANGEEENAEKMSADDEVPEQQPVAEEKEEDDEKSDPSDFEMDMDDLLKEYIRLIDNKFTTLHETRWDLEELIELAQQFFPYANVFKNYDKSRRSIFRDCETDGDDSDEEDDEESEEDDAADTKEVSEDRFVTPMKGTDEICDDTDQLSPLSPIWLTQTTYNILDGSIQEKEGVKPMSIDEKGKGTEVVKAGNDDDVIPSYNIGFSPIRSCSLPKPSDASMERGANTVKEQTPKRRAKKVGKQLRSPFLRRHVLVRVGVKPHEYRVHELCLSNFSRANDVLYKSESGTKLIRTTLETLAAHEHIYTNVIDGWVDVLNMEEQYRSPDSPYRYFFTPSVLVGGVLMRYTYEFNQRYDMFRSNVLSQSNGNDDIFNMRSFDMVFFPILQGRHYFCVVFNLKKNTVDILDNIESNDKVDIYDNAISDLKHLFVHHLNLVEHPAAETLKRVNVRLFEMKWQTKDNFVDCGVFLMRHMETYMGGGVRGWYTRLTTECETQKKQLHMLRIKYTAKLLLGEYNLSKDIVLEEMDELAKLGEEGKQKKIDEAKATRS</sequence>
<feature type="compositionally biased region" description="Basic and acidic residues" evidence="4">
    <location>
        <begin position="16"/>
        <end position="25"/>
    </location>
</feature>
<evidence type="ECO:0000256" key="1">
    <source>
        <dbReference type="ARBA" id="ARBA00005234"/>
    </source>
</evidence>
<comment type="caution">
    <text evidence="6">The sequence shown here is derived from an EMBL/GenBank/DDBJ whole genome shotgun (WGS) entry which is preliminary data.</text>
</comment>
<reference evidence="6" key="1">
    <citation type="submission" date="2023-03" db="EMBL/GenBank/DDBJ databases">
        <title>Chromosome-scale reference genome and RAD-based genetic map of yellow starthistle (Centaurea solstitialis) reveal putative structural variation and QTLs associated with invader traits.</title>
        <authorList>
            <person name="Reatini B."/>
            <person name="Cang F.A."/>
            <person name="Jiang Q."/>
            <person name="Mckibben M.T.W."/>
            <person name="Barker M.S."/>
            <person name="Rieseberg L.H."/>
            <person name="Dlugosch K.M."/>
        </authorList>
    </citation>
    <scope>NUCLEOTIDE SEQUENCE</scope>
    <source>
        <strain evidence="6">CAN-66</strain>
        <tissue evidence="6">Leaf</tissue>
    </source>
</reference>
<feature type="region of interest" description="Disordered" evidence="4">
    <location>
        <begin position="457"/>
        <end position="505"/>
    </location>
</feature>
<comment type="similarity">
    <text evidence="1">Belongs to the peptidase C48 family.</text>
</comment>
<evidence type="ECO:0000313" key="7">
    <source>
        <dbReference type="Proteomes" id="UP001172457"/>
    </source>
</evidence>
<dbReference type="GO" id="GO:0008234">
    <property type="term" value="F:cysteine-type peptidase activity"/>
    <property type="evidence" value="ECO:0007669"/>
    <property type="project" value="InterPro"/>
</dbReference>
<proteinExistence type="inferred from homology"/>
<dbReference type="SUPFAM" id="SSF54001">
    <property type="entry name" value="Cysteine proteinases"/>
    <property type="match status" value="1"/>
</dbReference>
<dbReference type="PANTHER" id="PTHR34835:SF90">
    <property type="entry name" value="AMINOTRANSFERASE-LIKE PLANT MOBILE DOMAIN-CONTAINING PROTEIN"/>
    <property type="match status" value="1"/>
</dbReference>
<keyword evidence="3" id="KW-0378">Hydrolase</keyword>
<feature type="region of interest" description="Disordered" evidence="4">
    <location>
        <begin position="152"/>
        <end position="184"/>
    </location>
</feature>
<evidence type="ECO:0000259" key="5">
    <source>
        <dbReference type="PROSITE" id="PS50600"/>
    </source>
</evidence>
<dbReference type="PROSITE" id="PS50600">
    <property type="entry name" value="ULP_PROTEASE"/>
    <property type="match status" value="1"/>
</dbReference>
<feature type="compositionally biased region" description="Basic and acidic residues" evidence="4">
    <location>
        <begin position="102"/>
        <end position="116"/>
    </location>
</feature>
<dbReference type="GO" id="GO:0006508">
    <property type="term" value="P:proteolysis"/>
    <property type="evidence" value="ECO:0007669"/>
    <property type="project" value="UniProtKB-KW"/>
</dbReference>
<dbReference type="Gene3D" id="3.40.395.10">
    <property type="entry name" value="Adenoviral Proteinase, Chain A"/>
    <property type="match status" value="1"/>
</dbReference>
<dbReference type="InterPro" id="IPR003653">
    <property type="entry name" value="Peptidase_C48_C"/>
</dbReference>
<feature type="region of interest" description="Disordered" evidence="4">
    <location>
        <begin position="1"/>
        <end position="119"/>
    </location>
</feature>
<feature type="region of interest" description="Disordered" evidence="4">
    <location>
        <begin position="564"/>
        <end position="592"/>
    </location>
</feature>
<evidence type="ECO:0000256" key="4">
    <source>
        <dbReference type="SAM" id="MobiDB-lite"/>
    </source>
</evidence>
<feature type="domain" description="Ubiquitin-like protease family profile" evidence="5">
    <location>
        <begin position="752"/>
        <end position="939"/>
    </location>
</feature>
<evidence type="ECO:0000256" key="2">
    <source>
        <dbReference type="ARBA" id="ARBA00022670"/>
    </source>
</evidence>
<feature type="compositionally biased region" description="Basic and acidic residues" evidence="4">
    <location>
        <begin position="157"/>
        <end position="177"/>
    </location>
</feature>
<gene>
    <name evidence="6" type="ORF">OSB04_011061</name>
</gene>
<dbReference type="PANTHER" id="PTHR34835">
    <property type="entry name" value="OS07G0283600 PROTEIN-RELATED"/>
    <property type="match status" value="1"/>
</dbReference>
<protein>
    <recommendedName>
        <fullName evidence="5">Ubiquitin-like protease family profile domain-containing protein</fullName>
    </recommendedName>
</protein>
<feature type="compositionally biased region" description="Acidic residues" evidence="4">
    <location>
        <begin position="491"/>
        <end position="505"/>
    </location>
</feature>
<keyword evidence="2" id="KW-0645">Protease</keyword>
<organism evidence="6 7">
    <name type="scientific">Centaurea solstitialis</name>
    <name type="common">yellow star-thistle</name>
    <dbReference type="NCBI Taxonomy" id="347529"/>
    <lineage>
        <taxon>Eukaryota</taxon>
        <taxon>Viridiplantae</taxon>
        <taxon>Streptophyta</taxon>
        <taxon>Embryophyta</taxon>
        <taxon>Tracheophyta</taxon>
        <taxon>Spermatophyta</taxon>
        <taxon>Magnoliopsida</taxon>
        <taxon>eudicotyledons</taxon>
        <taxon>Gunneridae</taxon>
        <taxon>Pentapetalae</taxon>
        <taxon>asterids</taxon>
        <taxon>campanulids</taxon>
        <taxon>Asterales</taxon>
        <taxon>Asteraceae</taxon>
        <taxon>Carduoideae</taxon>
        <taxon>Cardueae</taxon>
        <taxon>Centaureinae</taxon>
        <taxon>Centaurea</taxon>
    </lineage>
</organism>
<dbReference type="Pfam" id="PF02902">
    <property type="entry name" value="Peptidase_C48"/>
    <property type="match status" value="1"/>
</dbReference>
<evidence type="ECO:0000313" key="6">
    <source>
        <dbReference type="EMBL" id="KAJ9556447.1"/>
    </source>
</evidence>
<evidence type="ECO:0000256" key="3">
    <source>
        <dbReference type="ARBA" id="ARBA00022801"/>
    </source>
</evidence>